<evidence type="ECO:0000313" key="6">
    <source>
        <dbReference type="Proteomes" id="UP001499854"/>
    </source>
</evidence>
<evidence type="ECO:0000259" key="4">
    <source>
        <dbReference type="PROSITE" id="PS50043"/>
    </source>
</evidence>
<dbReference type="InterPro" id="IPR041664">
    <property type="entry name" value="AAA_16"/>
</dbReference>
<accession>A0ABN2RPB7</accession>
<keyword evidence="6" id="KW-1185">Reference proteome</keyword>
<protein>
    <recommendedName>
        <fullName evidence="4">HTH luxR-type domain-containing protein</fullName>
    </recommendedName>
</protein>
<feature type="domain" description="HTH luxR-type" evidence="4">
    <location>
        <begin position="863"/>
        <end position="928"/>
    </location>
</feature>
<keyword evidence="2" id="KW-0067">ATP-binding</keyword>
<dbReference type="SMART" id="SM00421">
    <property type="entry name" value="HTH_LUXR"/>
    <property type="match status" value="1"/>
</dbReference>
<organism evidence="5 6">
    <name type="scientific">Catenulispora subtropica</name>
    <dbReference type="NCBI Taxonomy" id="450798"/>
    <lineage>
        <taxon>Bacteria</taxon>
        <taxon>Bacillati</taxon>
        <taxon>Actinomycetota</taxon>
        <taxon>Actinomycetes</taxon>
        <taxon>Catenulisporales</taxon>
        <taxon>Catenulisporaceae</taxon>
        <taxon>Catenulispora</taxon>
    </lineage>
</organism>
<name>A0ABN2RPB7_9ACTN</name>
<evidence type="ECO:0000256" key="3">
    <source>
        <dbReference type="SAM" id="MobiDB-lite"/>
    </source>
</evidence>
<gene>
    <name evidence="5" type="ORF">GCM10009838_35100</name>
</gene>
<dbReference type="InterPro" id="IPR027417">
    <property type="entry name" value="P-loop_NTPase"/>
</dbReference>
<dbReference type="PROSITE" id="PS50043">
    <property type="entry name" value="HTH_LUXR_2"/>
    <property type="match status" value="1"/>
</dbReference>
<feature type="region of interest" description="Disordered" evidence="3">
    <location>
        <begin position="796"/>
        <end position="821"/>
    </location>
</feature>
<dbReference type="InterPro" id="IPR000792">
    <property type="entry name" value="Tscrpt_reg_LuxR_C"/>
</dbReference>
<dbReference type="PRINTS" id="PR00038">
    <property type="entry name" value="HTHLUXR"/>
</dbReference>
<dbReference type="PANTHER" id="PTHR16305:SF35">
    <property type="entry name" value="TRANSCRIPTIONAL ACTIVATOR DOMAIN"/>
    <property type="match status" value="1"/>
</dbReference>
<feature type="compositionally biased region" description="Low complexity" evidence="3">
    <location>
        <begin position="239"/>
        <end position="250"/>
    </location>
</feature>
<evidence type="ECO:0000313" key="5">
    <source>
        <dbReference type="EMBL" id="GAA1972464.1"/>
    </source>
</evidence>
<proteinExistence type="predicted"/>
<dbReference type="PANTHER" id="PTHR16305">
    <property type="entry name" value="TESTICULAR SOLUBLE ADENYLYL CYCLASE"/>
    <property type="match status" value="1"/>
</dbReference>
<dbReference type="SUPFAM" id="SSF52540">
    <property type="entry name" value="P-loop containing nucleoside triphosphate hydrolases"/>
    <property type="match status" value="1"/>
</dbReference>
<dbReference type="Gene3D" id="1.10.10.10">
    <property type="entry name" value="Winged helix-like DNA-binding domain superfamily/Winged helix DNA-binding domain"/>
    <property type="match status" value="1"/>
</dbReference>
<dbReference type="SUPFAM" id="SSF46894">
    <property type="entry name" value="C-terminal effector domain of the bipartite response regulators"/>
    <property type="match status" value="1"/>
</dbReference>
<dbReference type="Pfam" id="PF13191">
    <property type="entry name" value="AAA_16"/>
    <property type="match status" value="1"/>
</dbReference>
<dbReference type="Pfam" id="PF00196">
    <property type="entry name" value="GerE"/>
    <property type="match status" value="1"/>
</dbReference>
<dbReference type="InterPro" id="IPR036388">
    <property type="entry name" value="WH-like_DNA-bd_sf"/>
</dbReference>
<evidence type="ECO:0000256" key="1">
    <source>
        <dbReference type="ARBA" id="ARBA00022741"/>
    </source>
</evidence>
<dbReference type="Proteomes" id="UP001499854">
    <property type="component" value="Unassembled WGS sequence"/>
</dbReference>
<dbReference type="InterPro" id="IPR011990">
    <property type="entry name" value="TPR-like_helical_dom_sf"/>
</dbReference>
<comment type="caution">
    <text evidence="5">The sequence shown here is derived from an EMBL/GenBank/DDBJ whole genome shotgun (WGS) entry which is preliminary data.</text>
</comment>
<dbReference type="InterPro" id="IPR016032">
    <property type="entry name" value="Sig_transdc_resp-reg_C-effctor"/>
</dbReference>
<dbReference type="EMBL" id="BAAAQM010000018">
    <property type="protein sequence ID" value="GAA1972464.1"/>
    <property type="molecule type" value="Genomic_DNA"/>
</dbReference>
<reference evidence="5 6" key="1">
    <citation type="journal article" date="2019" name="Int. J. Syst. Evol. Microbiol.">
        <title>The Global Catalogue of Microorganisms (GCM) 10K type strain sequencing project: providing services to taxonomists for standard genome sequencing and annotation.</title>
        <authorList>
            <consortium name="The Broad Institute Genomics Platform"/>
            <consortium name="The Broad Institute Genome Sequencing Center for Infectious Disease"/>
            <person name="Wu L."/>
            <person name="Ma J."/>
        </authorList>
    </citation>
    <scope>NUCLEOTIDE SEQUENCE [LARGE SCALE GENOMIC DNA]</scope>
    <source>
        <strain evidence="5 6">JCM 16013</strain>
    </source>
</reference>
<sequence>MAARGDARPAASGTVLHGRGHELDTIRTLIAAARAGTGGVLVVEGEPGAGKSALLEAAAAVAADFEVLRTRGIQSEAELAFTGLTELLAPLTELAGGLPPEQHRTLRTALDARGTAAVGQLPLATAVLALLTAAERRRPVLALVDDAHWLDGSSLAAVGFVARRLATAPIALLVARRGAEPKIGAADAVEVRLRGLGAEAARGLLADLGVEARAGAANLSDLSVEEEPRDDPDERREASSSPSSPREPWPAAAHLRLAADEFDRLLAETRGNPLALIEMARLAASGVLDLATLAGGREPLPSGVQLAGLYHDQVTTLPERTRRALLTAAASFTGDAAPIQAALFAARLDLGDLAPAEQAGFVELTDGTVRFAHPLLRSAVYHGAADADVRDAHDRLAAALAAAAGPAAREQRAWHRSYATDGPDAAAATALAEVAAAAARRGAPTAARQAYQRAATIAPDPTPYLIEAAVCARVEGDVDAALDLLDAAEATLEKQTSDIEVPAGPSGAPATGSGVLHTRIRTERSRVDLSRTDPARLMTDLAAAAETAPDPAHAADLTVAATAAAVLGAHYGQARALAALAVERAVLPATKAAAAAVSEHVALLLGEPAPDEQAPLPDPTDLDMPLETIVYPAWTAALRGVPHPRLALALKAAHDAGARSRLPALLTMAAELDQRAGHWDVARGRALAAADLGADLGQPLWPALALAVAARIAAYRGDRADFADLEARLAALPPVPADHPAELAFRHARTVLVLDEDREAAATELQAIEDTLHTHGVRHPAFIPVRADLDELLNRDPEQDRQTPDPFQSARRDLQAARRLRDRRHHAEARALLEPAHDTFRRLRARRWEALCEEELTHLVAAKTPEPKGLTPYETQVARHVGAGRTNNETAAALYISPKTVEYHLRNLYKKLGIRSRTELARIVATWEGDTR</sequence>
<keyword evidence="1" id="KW-0547">Nucleotide-binding</keyword>
<feature type="region of interest" description="Disordered" evidence="3">
    <location>
        <begin position="219"/>
        <end position="250"/>
    </location>
</feature>
<dbReference type="SUPFAM" id="SSF48452">
    <property type="entry name" value="TPR-like"/>
    <property type="match status" value="1"/>
</dbReference>
<dbReference type="CDD" id="cd06170">
    <property type="entry name" value="LuxR_C_like"/>
    <property type="match status" value="1"/>
</dbReference>
<evidence type="ECO:0000256" key="2">
    <source>
        <dbReference type="ARBA" id="ARBA00022840"/>
    </source>
</evidence>